<keyword evidence="1" id="KW-0732">Signal</keyword>
<proteinExistence type="predicted"/>
<dbReference type="Gene3D" id="2.70.70.10">
    <property type="entry name" value="Glucose Permease (Domain IIA)"/>
    <property type="match status" value="1"/>
</dbReference>
<accession>A0ABQ6Z3P1</accession>
<dbReference type="InterPro" id="IPR011055">
    <property type="entry name" value="Dup_hybrid_motif"/>
</dbReference>
<dbReference type="PANTHER" id="PTHR21666:SF270">
    <property type="entry name" value="MUREIN HYDROLASE ACTIVATOR ENVC"/>
    <property type="match status" value="1"/>
</dbReference>
<feature type="signal peptide" evidence="1">
    <location>
        <begin position="1"/>
        <end position="26"/>
    </location>
</feature>
<dbReference type="CDD" id="cd12797">
    <property type="entry name" value="M23_peptidase"/>
    <property type="match status" value="1"/>
</dbReference>
<feature type="chain" id="PRO_5046692219" description="M23ase beta-sheet core domain-containing protein" evidence="1">
    <location>
        <begin position="27"/>
        <end position="210"/>
    </location>
</feature>
<dbReference type="RefSeq" id="WP_162411364.1">
    <property type="nucleotide sequence ID" value="NZ_PDWN01000017.1"/>
</dbReference>
<keyword evidence="4" id="KW-1185">Reference proteome</keyword>
<gene>
    <name evidence="3" type="ORF">CSC65_14730</name>
</gene>
<organism evidence="3 4">
    <name type="scientific">Pseudoxanthomonas daejeonensis</name>
    <dbReference type="NCBI Taxonomy" id="266062"/>
    <lineage>
        <taxon>Bacteria</taxon>
        <taxon>Pseudomonadati</taxon>
        <taxon>Pseudomonadota</taxon>
        <taxon>Gammaproteobacteria</taxon>
        <taxon>Lysobacterales</taxon>
        <taxon>Lysobacteraceae</taxon>
        <taxon>Pseudoxanthomonas</taxon>
    </lineage>
</organism>
<sequence>MTYRRRGMQGWVALLFALFAAPFAVAAAQAATQEDAAPAELPGQFLAHPLFASSYACSEHAWGELPYLGDDLGQDCVPQEFVDEGGRAFMKSYRTDGLANVDWFGWNQPVLSPCDCTVLKISLNAVDNVPGVLGKPPASLILLEAADGTKVVLAHIQSPGVEEGQRVAAGEAIARVGNNGYSRNPHIHVGAWLEKRALQIRWDQRHIPIL</sequence>
<evidence type="ECO:0000313" key="4">
    <source>
        <dbReference type="Proteomes" id="UP000788419"/>
    </source>
</evidence>
<protein>
    <recommendedName>
        <fullName evidence="2">M23ase beta-sheet core domain-containing protein</fullName>
    </recommendedName>
</protein>
<feature type="domain" description="M23ase beta-sheet core" evidence="2">
    <location>
        <begin position="107"/>
        <end position="197"/>
    </location>
</feature>
<evidence type="ECO:0000313" key="3">
    <source>
        <dbReference type="EMBL" id="KAF1692215.1"/>
    </source>
</evidence>
<dbReference type="PANTHER" id="PTHR21666">
    <property type="entry name" value="PEPTIDASE-RELATED"/>
    <property type="match status" value="1"/>
</dbReference>
<reference evidence="3 4" key="1">
    <citation type="submission" date="2017-10" db="EMBL/GenBank/DDBJ databases">
        <title>Whole genome sequencing of members of genus Pseudoxanthomonas.</title>
        <authorList>
            <person name="Kumar S."/>
            <person name="Bansal K."/>
            <person name="Kaur A."/>
            <person name="Patil P."/>
            <person name="Sharma S."/>
            <person name="Patil P.B."/>
        </authorList>
    </citation>
    <scope>NUCLEOTIDE SEQUENCE [LARGE SCALE GENOMIC DNA]</scope>
    <source>
        <strain evidence="3 4">DSM 17801</strain>
    </source>
</reference>
<name>A0ABQ6Z3P1_9GAMM</name>
<dbReference type="SUPFAM" id="SSF51261">
    <property type="entry name" value="Duplicated hybrid motif"/>
    <property type="match status" value="1"/>
</dbReference>
<dbReference type="Proteomes" id="UP000788419">
    <property type="component" value="Unassembled WGS sequence"/>
</dbReference>
<evidence type="ECO:0000256" key="1">
    <source>
        <dbReference type="SAM" id="SignalP"/>
    </source>
</evidence>
<dbReference type="EMBL" id="PDWN01000017">
    <property type="protein sequence ID" value="KAF1692215.1"/>
    <property type="molecule type" value="Genomic_DNA"/>
</dbReference>
<evidence type="ECO:0000259" key="2">
    <source>
        <dbReference type="Pfam" id="PF01551"/>
    </source>
</evidence>
<dbReference type="Pfam" id="PF01551">
    <property type="entry name" value="Peptidase_M23"/>
    <property type="match status" value="1"/>
</dbReference>
<dbReference type="InterPro" id="IPR016047">
    <property type="entry name" value="M23ase_b-sheet_dom"/>
</dbReference>
<comment type="caution">
    <text evidence="3">The sequence shown here is derived from an EMBL/GenBank/DDBJ whole genome shotgun (WGS) entry which is preliminary data.</text>
</comment>
<dbReference type="InterPro" id="IPR050570">
    <property type="entry name" value="Cell_wall_metabolism_enzyme"/>
</dbReference>